<organism evidence="1 2">
    <name type="scientific">Lindgomyces ingoldianus</name>
    <dbReference type="NCBI Taxonomy" id="673940"/>
    <lineage>
        <taxon>Eukaryota</taxon>
        <taxon>Fungi</taxon>
        <taxon>Dikarya</taxon>
        <taxon>Ascomycota</taxon>
        <taxon>Pezizomycotina</taxon>
        <taxon>Dothideomycetes</taxon>
        <taxon>Pleosporomycetidae</taxon>
        <taxon>Pleosporales</taxon>
        <taxon>Lindgomycetaceae</taxon>
        <taxon>Lindgomyces</taxon>
    </lineage>
</organism>
<accession>A0ACB6QYL5</accession>
<evidence type="ECO:0000313" key="2">
    <source>
        <dbReference type="Proteomes" id="UP000799755"/>
    </source>
</evidence>
<keyword evidence="2" id="KW-1185">Reference proteome</keyword>
<gene>
    <name evidence="1" type="ORF">BDR25DRAFT_342098</name>
</gene>
<protein>
    <submittedName>
        <fullName evidence="1">Uncharacterized protein</fullName>
    </submittedName>
</protein>
<reference evidence="1" key="1">
    <citation type="journal article" date="2020" name="Stud. Mycol.">
        <title>101 Dothideomycetes genomes: a test case for predicting lifestyles and emergence of pathogens.</title>
        <authorList>
            <person name="Haridas S."/>
            <person name="Albert R."/>
            <person name="Binder M."/>
            <person name="Bloem J."/>
            <person name="Labutti K."/>
            <person name="Salamov A."/>
            <person name="Andreopoulos B."/>
            <person name="Baker S."/>
            <person name="Barry K."/>
            <person name="Bills G."/>
            <person name="Bluhm B."/>
            <person name="Cannon C."/>
            <person name="Castanera R."/>
            <person name="Culley D."/>
            <person name="Daum C."/>
            <person name="Ezra D."/>
            <person name="Gonzalez J."/>
            <person name="Henrissat B."/>
            <person name="Kuo A."/>
            <person name="Liang C."/>
            <person name="Lipzen A."/>
            <person name="Lutzoni F."/>
            <person name="Magnuson J."/>
            <person name="Mondo S."/>
            <person name="Nolan M."/>
            <person name="Ohm R."/>
            <person name="Pangilinan J."/>
            <person name="Park H.-J."/>
            <person name="Ramirez L."/>
            <person name="Alfaro M."/>
            <person name="Sun H."/>
            <person name="Tritt A."/>
            <person name="Yoshinaga Y."/>
            <person name="Zwiers L.-H."/>
            <person name="Turgeon B."/>
            <person name="Goodwin S."/>
            <person name="Spatafora J."/>
            <person name="Crous P."/>
            <person name="Grigoriev I."/>
        </authorList>
    </citation>
    <scope>NUCLEOTIDE SEQUENCE</scope>
    <source>
        <strain evidence="1">ATCC 200398</strain>
    </source>
</reference>
<dbReference type="EMBL" id="MU003503">
    <property type="protein sequence ID" value="KAF2472079.1"/>
    <property type="molecule type" value="Genomic_DNA"/>
</dbReference>
<sequence>MESTTGKWERAKALALDTWPKTVFTNFLYLEFFGRRSKLSPYEFLKRTAEEVKADASLYKTLLDAVEEASDEDLEKMWREGWGTCSAWAILLSSRLSESLQGINFASDGTHRTAYTDDSILFNSSARNALQLEDRKPVR</sequence>
<evidence type="ECO:0000313" key="1">
    <source>
        <dbReference type="EMBL" id="KAF2472079.1"/>
    </source>
</evidence>
<name>A0ACB6QYL5_9PLEO</name>
<dbReference type="Proteomes" id="UP000799755">
    <property type="component" value="Unassembled WGS sequence"/>
</dbReference>
<comment type="caution">
    <text evidence="1">The sequence shown here is derived from an EMBL/GenBank/DDBJ whole genome shotgun (WGS) entry which is preliminary data.</text>
</comment>
<proteinExistence type="predicted"/>